<gene>
    <name evidence="2" type="ORF">TARUN_5822</name>
</gene>
<evidence type="ECO:0000313" key="2">
    <source>
        <dbReference type="EMBL" id="RFU76466.1"/>
    </source>
</evidence>
<keyword evidence="3" id="KW-1185">Reference proteome</keyword>
<proteinExistence type="predicted"/>
<organism evidence="2 3">
    <name type="scientific">Trichoderma arundinaceum</name>
    <dbReference type="NCBI Taxonomy" id="490622"/>
    <lineage>
        <taxon>Eukaryota</taxon>
        <taxon>Fungi</taxon>
        <taxon>Dikarya</taxon>
        <taxon>Ascomycota</taxon>
        <taxon>Pezizomycotina</taxon>
        <taxon>Sordariomycetes</taxon>
        <taxon>Hypocreomycetidae</taxon>
        <taxon>Hypocreales</taxon>
        <taxon>Hypocreaceae</taxon>
        <taxon>Trichoderma</taxon>
    </lineage>
</organism>
<evidence type="ECO:0000313" key="3">
    <source>
        <dbReference type="Proteomes" id="UP000266272"/>
    </source>
</evidence>
<accession>A0A395NK58</accession>
<evidence type="ECO:0008006" key="4">
    <source>
        <dbReference type="Google" id="ProtNLM"/>
    </source>
</evidence>
<name>A0A395NK58_TRIAR</name>
<evidence type="ECO:0000256" key="1">
    <source>
        <dbReference type="SAM" id="SignalP"/>
    </source>
</evidence>
<protein>
    <recommendedName>
        <fullName evidence="4">Secreted protein</fullName>
    </recommendedName>
</protein>
<dbReference type="AlphaFoldDB" id="A0A395NK58"/>
<keyword evidence="1" id="KW-0732">Signal</keyword>
<reference evidence="2 3" key="1">
    <citation type="journal article" date="2018" name="PLoS Pathog.">
        <title>Evolution of structural diversity of trichothecenes, a family of toxins produced by plant pathogenic and entomopathogenic fungi.</title>
        <authorList>
            <person name="Proctor R.H."/>
            <person name="McCormick S.P."/>
            <person name="Kim H.S."/>
            <person name="Cardoza R.E."/>
            <person name="Stanley A.M."/>
            <person name="Lindo L."/>
            <person name="Kelly A."/>
            <person name="Brown D.W."/>
            <person name="Lee T."/>
            <person name="Vaughan M.M."/>
            <person name="Alexander N.J."/>
            <person name="Busman M."/>
            <person name="Gutierrez S."/>
        </authorList>
    </citation>
    <scope>NUCLEOTIDE SEQUENCE [LARGE SCALE GENOMIC DNA]</scope>
    <source>
        <strain evidence="2 3">IBT 40837</strain>
    </source>
</reference>
<comment type="caution">
    <text evidence="2">The sequence shown here is derived from an EMBL/GenBank/DDBJ whole genome shotgun (WGS) entry which is preliminary data.</text>
</comment>
<feature type="chain" id="PRO_5017372546" description="Secreted protein" evidence="1">
    <location>
        <begin position="23"/>
        <end position="104"/>
    </location>
</feature>
<feature type="signal peptide" evidence="1">
    <location>
        <begin position="1"/>
        <end position="22"/>
    </location>
</feature>
<sequence>MRSLASLSGVGSAHLLLALCAGGPLRARIRSGRAGALLALRPPLIEPSSCAVCWQLSDRPAAVEPRASASSSTPIPSPASVCIDATHPWIKGIALRCADAESTR</sequence>
<dbReference type="EMBL" id="PXOA01000351">
    <property type="protein sequence ID" value="RFU76466.1"/>
    <property type="molecule type" value="Genomic_DNA"/>
</dbReference>
<dbReference type="Proteomes" id="UP000266272">
    <property type="component" value="Unassembled WGS sequence"/>
</dbReference>